<accession>A0AAV9PM13</accession>
<proteinExistence type="predicted"/>
<evidence type="ECO:0000313" key="3">
    <source>
        <dbReference type="Proteomes" id="UP001337655"/>
    </source>
</evidence>
<dbReference type="InterPro" id="IPR025979">
    <property type="entry name" value="ChrR-like_cupin_dom"/>
</dbReference>
<evidence type="ECO:0000313" key="2">
    <source>
        <dbReference type="EMBL" id="KAK5173348.1"/>
    </source>
</evidence>
<dbReference type="AlphaFoldDB" id="A0AAV9PM13"/>
<keyword evidence="3" id="KW-1185">Reference proteome</keyword>
<name>A0AAV9PM13_9PEZI</name>
<dbReference type="Pfam" id="PF12973">
    <property type="entry name" value="Cupin_7"/>
    <property type="match status" value="1"/>
</dbReference>
<dbReference type="GeneID" id="89923376"/>
<comment type="caution">
    <text evidence="2">The sequence shown here is derived from an EMBL/GenBank/DDBJ whole genome shotgun (WGS) entry which is preliminary data.</text>
</comment>
<feature type="domain" description="ChrR-like cupin" evidence="1">
    <location>
        <begin position="11"/>
        <end position="114"/>
    </location>
</feature>
<dbReference type="InterPro" id="IPR011051">
    <property type="entry name" value="RmlC_Cupin_sf"/>
</dbReference>
<dbReference type="Gene3D" id="2.60.120.10">
    <property type="entry name" value="Jelly Rolls"/>
    <property type="match status" value="1"/>
</dbReference>
<dbReference type="InterPro" id="IPR014710">
    <property type="entry name" value="RmlC-like_jellyroll"/>
</dbReference>
<dbReference type="Proteomes" id="UP001337655">
    <property type="component" value="Unassembled WGS sequence"/>
</dbReference>
<dbReference type="SUPFAM" id="SSF51182">
    <property type="entry name" value="RmlC-like cupins"/>
    <property type="match status" value="1"/>
</dbReference>
<organism evidence="2 3">
    <name type="scientific">Saxophila tyrrhenica</name>
    <dbReference type="NCBI Taxonomy" id="1690608"/>
    <lineage>
        <taxon>Eukaryota</taxon>
        <taxon>Fungi</taxon>
        <taxon>Dikarya</taxon>
        <taxon>Ascomycota</taxon>
        <taxon>Pezizomycotina</taxon>
        <taxon>Dothideomycetes</taxon>
        <taxon>Dothideomycetidae</taxon>
        <taxon>Mycosphaerellales</taxon>
        <taxon>Extremaceae</taxon>
        <taxon>Saxophila</taxon>
    </lineage>
</organism>
<evidence type="ECO:0000259" key="1">
    <source>
        <dbReference type="Pfam" id="PF12973"/>
    </source>
</evidence>
<sequence>MPPAKPVELSVVDTNQGEWDIMPIPYIDAHLEHKALHNDAETGMMVLKMTYRAGFTNPWHSHLCGHGFYVLDGVLDTHQGRYGAGSWVWFPEGGTMYHGATADEDVTFLFITNKKFSIHFVGDERDPCALEMAAVDMQMKG</sequence>
<reference evidence="2 3" key="1">
    <citation type="submission" date="2023-08" db="EMBL/GenBank/DDBJ databases">
        <title>Black Yeasts Isolated from many extreme environments.</title>
        <authorList>
            <person name="Coleine C."/>
            <person name="Stajich J.E."/>
            <person name="Selbmann L."/>
        </authorList>
    </citation>
    <scope>NUCLEOTIDE SEQUENCE [LARGE SCALE GENOMIC DNA]</scope>
    <source>
        <strain evidence="2 3">CCFEE 5935</strain>
    </source>
</reference>
<gene>
    <name evidence="2" type="ORF">LTR77_002029</name>
</gene>
<protein>
    <recommendedName>
        <fullName evidence="1">ChrR-like cupin domain-containing protein</fullName>
    </recommendedName>
</protein>
<dbReference type="RefSeq" id="XP_064662043.1">
    <property type="nucleotide sequence ID" value="XM_064799288.1"/>
</dbReference>
<dbReference type="EMBL" id="JAVRRT010000003">
    <property type="protein sequence ID" value="KAK5173348.1"/>
    <property type="molecule type" value="Genomic_DNA"/>
</dbReference>